<proteinExistence type="predicted"/>
<evidence type="ECO:0000313" key="1">
    <source>
        <dbReference type="EMBL" id="ALN55381.1"/>
    </source>
</evidence>
<dbReference type="STRING" id="69.GLE_0022"/>
<dbReference type="Proteomes" id="UP000061569">
    <property type="component" value="Chromosome"/>
</dbReference>
<dbReference type="PATRIC" id="fig|69.6.peg.29"/>
<evidence type="ECO:0000313" key="2">
    <source>
        <dbReference type="Proteomes" id="UP000061569"/>
    </source>
</evidence>
<dbReference type="AlphaFoldDB" id="A0A0S2DA52"/>
<accession>A0A0S2DA52</accession>
<protein>
    <submittedName>
        <fullName evidence="1">Uncharacterized protein</fullName>
    </submittedName>
</protein>
<organism evidence="1 2">
    <name type="scientific">Lysobacter enzymogenes</name>
    <dbReference type="NCBI Taxonomy" id="69"/>
    <lineage>
        <taxon>Bacteria</taxon>
        <taxon>Pseudomonadati</taxon>
        <taxon>Pseudomonadota</taxon>
        <taxon>Gammaproteobacteria</taxon>
        <taxon>Lysobacterales</taxon>
        <taxon>Lysobacteraceae</taxon>
        <taxon>Lysobacter</taxon>
    </lineage>
</organism>
<dbReference type="EMBL" id="CP013140">
    <property type="protein sequence ID" value="ALN55381.1"/>
    <property type="molecule type" value="Genomic_DNA"/>
</dbReference>
<name>A0A0S2DA52_LYSEN</name>
<sequence>MRIGDECGGGAVARRRASQRCEWCNNPLLFIGSPRMTTSGGA</sequence>
<gene>
    <name evidence="1" type="ORF">GLE_0022</name>
</gene>
<dbReference type="KEGG" id="lez:GLE_0022"/>
<reference evidence="1 2" key="1">
    <citation type="submission" date="2015-11" db="EMBL/GenBank/DDBJ databases">
        <title>Genome sequences of Lysobacter enzymogenes strain C3 and Lysobacter antibioticus ATCC 29479.</title>
        <authorList>
            <person name="Kobayashi D.Y."/>
        </authorList>
    </citation>
    <scope>NUCLEOTIDE SEQUENCE [LARGE SCALE GENOMIC DNA]</scope>
    <source>
        <strain evidence="1 2">C3</strain>
    </source>
</reference>